<organism evidence="24 25">
    <name type="scientific">Copranaerobaculum intestinale</name>
    <dbReference type="NCBI Taxonomy" id="2692629"/>
    <lineage>
        <taxon>Bacteria</taxon>
        <taxon>Bacillati</taxon>
        <taxon>Bacillota</taxon>
        <taxon>Erysipelotrichia</taxon>
        <taxon>Erysipelotrichales</taxon>
        <taxon>Erysipelotrichaceae</taxon>
        <taxon>Copranaerobaculum</taxon>
    </lineage>
</organism>
<feature type="binding site" evidence="19">
    <location>
        <position position="80"/>
    </location>
    <ligand>
        <name>substrate</name>
    </ligand>
</feature>
<keyword evidence="10" id="KW-0028">Amino-acid biosynthesis</keyword>
<accession>A0A6N8U3C1</accession>
<proteinExistence type="predicted"/>
<comment type="pathway">
    <text evidence="4">Amino-acid biosynthesis; L-phenylalanine biosynthesis; phenylpyruvate from prephenate: step 1/1.</text>
</comment>
<dbReference type="PIRSF" id="PIRSF001500">
    <property type="entry name" value="Chor_mut_pdt_Ppr"/>
    <property type="match status" value="1"/>
</dbReference>
<dbReference type="AlphaFoldDB" id="A0A6N8U3C1"/>
<dbReference type="GO" id="GO:0004664">
    <property type="term" value="F:prephenate dehydratase activity"/>
    <property type="evidence" value="ECO:0007669"/>
    <property type="project" value="UniProtKB-EC"/>
</dbReference>
<comment type="pathway">
    <text evidence="5">Metabolic intermediate biosynthesis; prephenate biosynthesis; prephenate from chorismate: step 1/1.</text>
</comment>
<feature type="binding site" evidence="19">
    <location>
        <position position="45"/>
    </location>
    <ligand>
        <name>substrate</name>
    </ligand>
</feature>
<dbReference type="GO" id="GO:0009094">
    <property type="term" value="P:L-phenylalanine biosynthetic process"/>
    <property type="evidence" value="ECO:0007669"/>
    <property type="project" value="UniProtKB-UniPathway"/>
</dbReference>
<dbReference type="Pfam" id="PF01842">
    <property type="entry name" value="ACT"/>
    <property type="match status" value="1"/>
</dbReference>
<keyword evidence="15" id="KW-0511">Multifunctional enzyme</keyword>
<evidence type="ECO:0000256" key="20">
    <source>
        <dbReference type="PIRSR" id="PIRSR001500-2"/>
    </source>
</evidence>
<comment type="caution">
    <text evidence="24">The sequence shown here is derived from an EMBL/GenBank/DDBJ whole genome shotgun (WGS) entry which is preliminary data.</text>
</comment>
<dbReference type="InterPro" id="IPR002701">
    <property type="entry name" value="CM_II_prokaryot"/>
</dbReference>
<dbReference type="InterPro" id="IPR008242">
    <property type="entry name" value="Chor_mutase/pphenate_deHydtase"/>
</dbReference>
<name>A0A6N8U3C1_9FIRM</name>
<dbReference type="InterPro" id="IPR045865">
    <property type="entry name" value="ACT-like_dom_sf"/>
</dbReference>
<keyword evidence="11" id="KW-0057">Aromatic amino acid biosynthesis</keyword>
<evidence type="ECO:0000256" key="2">
    <source>
        <dbReference type="ARBA" id="ARBA00002364"/>
    </source>
</evidence>
<evidence type="ECO:0000256" key="8">
    <source>
        <dbReference type="ARBA" id="ARBA00021872"/>
    </source>
</evidence>
<dbReference type="SUPFAM" id="SSF53850">
    <property type="entry name" value="Periplasmic binding protein-like II"/>
    <property type="match status" value="1"/>
</dbReference>
<evidence type="ECO:0000256" key="15">
    <source>
        <dbReference type="ARBA" id="ARBA00023268"/>
    </source>
</evidence>
<feature type="site" description="Essential for prephenate dehydratase activity" evidence="20">
    <location>
        <position position="260"/>
    </location>
</feature>
<evidence type="ECO:0000256" key="18">
    <source>
        <dbReference type="ARBA" id="ARBA00047848"/>
    </source>
</evidence>
<dbReference type="GO" id="GO:0004106">
    <property type="term" value="F:chorismate mutase activity"/>
    <property type="evidence" value="ECO:0007669"/>
    <property type="project" value="UniProtKB-EC"/>
</dbReference>
<evidence type="ECO:0000256" key="3">
    <source>
        <dbReference type="ARBA" id="ARBA00004496"/>
    </source>
</evidence>
<dbReference type="Gene3D" id="1.20.59.10">
    <property type="entry name" value="Chorismate mutase"/>
    <property type="match status" value="1"/>
</dbReference>
<reference evidence="24 25" key="2">
    <citation type="submission" date="2020-01" db="EMBL/GenBank/DDBJ databases">
        <title>Clostridiaceae sp. nov. isolated from the gut of human by culturomics.</title>
        <authorList>
            <person name="Chang Y."/>
        </authorList>
    </citation>
    <scope>NUCLEOTIDE SEQUENCE [LARGE SCALE GENOMIC DNA]</scope>
    <source>
        <strain evidence="24 25">DONG20-135</strain>
    </source>
</reference>
<dbReference type="RefSeq" id="WP_160624166.1">
    <property type="nucleotide sequence ID" value="NZ_WUUQ01000001.1"/>
</dbReference>
<keyword evidence="12" id="KW-0584">Phenylalanine biosynthesis</keyword>
<feature type="binding site" evidence="19">
    <location>
        <position position="36"/>
    </location>
    <ligand>
        <name>substrate</name>
    </ligand>
</feature>
<dbReference type="Gene3D" id="3.30.70.260">
    <property type="match status" value="1"/>
</dbReference>
<dbReference type="CDD" id="cd04905">
    <property type="entry name" value="ACT_CM-PDT"/>
    <property type="match status" value="1"/>
</dbReference>
<evidence type="ECO:0000256" key="6">
    <source>
        <dbReference type="ARBA" id="ARBA00013147"/>
    </source>
</evidence>
<dbReference type="InterPro" id="IPR002912">
    <property type="entry name" value="ACT_dom"/>
</dbReference>
<reference evidence="24 25" key="1">
    <citation type="submission" date="2019-12" db="EMBL/GenBank/DDBJ databases">
        <authorList>
            <person name="Yang R."/>
        </authorList>
    </citation>
    <scope>NUCLEOTIDE SEQUENCE [LARGE SCALE GENOMIC DNA]</scope>
    <source>
        <strain evidence="24 25">DONG20-135</strain>
    </source>
</reference>
<comment type="catalytic activity">
    <reaction evidence="1">
        <text>chorismate = prephenate</text>
        <dbReference type="Rhea" id="RHEA:13897"/>
        <dbReference type="ChEBI" id="CHEBI:29748"/>
        <dbReference type="ChEBI" id="CHEBI:29934"/>
        <dbReference type="EC" id="5.4.99.5"/>
    </reaction>
</comment>
<evidence type="ECO:0000256" key="4">
    <source>
        <dbReference type="ARBA" id="ARBA00004741"/>
    </source>
</evidence>
<dbReference type="SUPFAM" id="SSF55021">
    <property type="entry name" value="ACT-like"/>
    <property type="match status" value="1"/>
</dbReference>
<dbReference type="PROSITE" id="PS51671">
    <property type="entry name" value="ACT"/>
    <property type="match status" value="1"/>
</dbReference>
<dbReference type="GO" id="GO:0005737">
    <property type="term" value="C:cytoplasm"/>
    <property type="evidence" value="ECO:0007669"/>
    <property type="project" value="UniProtKB-SubCell"/>
</dbReference>
<evidence type="ECO:0000256" key="19">
    <source>
        <dbReference type="PIRSR" id="PIRSR001500-1"/>
    </source>
</evidence>
<dbReference type="PANTHER" id="PTHR21022">
    <property type="entry name" value="PREPHENATE DEHYDRATASE P PROTEIN"/>
    <property type="match status" value="1"/>
</dbReference>
<feature type="binding site" evidence="19">
    <location>
        <position position="8"/>
    </location>
    <ligand>
        <name>substrate</name>
    </ligand>
</feature>
<dbReference type="SUPFAM" id="SSF48600">
    <property type="entry name" value="Chorismate mutase II"/>
    <property type="match status" value="1"/>
</dbReference>
<dbReference type="EMBL" id="WUUQ01000001">
    <property type="protein sequence ID" value="MXQ72682.1"/>
    <property type="molecule type" value="Genomic_DNA"/>
</dbReference>
<evidence type="ECO:0000256" key="10">
    <source>
        <dbReference type="ARBA" id="ARBA00022605"/>
    </source>
</evidence>
<protein>
    <recommendedName>
        <fullName evidence="7">Bifunctional chorismate mutase/prephenate dehydratase</fullName>
        <ecNumber evidence="6">4.2.1.51</ecNumber>
    </recommendedName>
    <alternativeName>
        <fullName evidence="17">Chorismate mutase-prephenate dehydratase</fullName>
    </alternativeName>
    <alternativeName>
        <fullName evidence="8">Prephenate dehydratase</fullName>
    </alternativeName>
    <alternativeName>
        <fullName evidence="16">p-protein</fullName>
    </alternativeName>
</protein>
<dbReference type="Proteomes" id="UP000434036">
    <property type="component" value="Unassembled WGS sequence"/>
</dbReference>
<evidence type="ECO:0000256" key="14">
    <source>
        <dbReference type="ARBA" id="ARBA00023239"/>
    </source>
</evidence>
<evidence type="ECO:0000256" key="16">
    <source>
        <dbReference type="ARBA" id="ARBA00031175"/>
    </source>
</evidence>
<evidence type="ECO:0000259" key="22">
    <source>
        <dbReference type="PROSITE" id="PS51171"/>
    </source>
</evidence>
<evidence type="ECO:0000256" key="13">
    <source>
        <dbReference type="ARBA" id="ARBA00023235"/>
    </source>
</evidence>
<dbReference type="UniPathway" id="UPA00120">
    <property type="reaction ID" value="UER00203"/>
</dbReference>
<feature type="binding site" evidence="19">
    <location>
        <position position="84"/>
    </location>
    <ligand>
        <name>substrate</name>
    </ligand>
</feature>
<dbReference type="CDD" id="cd13631">
    <property type="entry name" value="PBP2_Ct-PDT_like"/>
    <property type="match status" value="1"/>
</dbReference>
<dbReference type="UniPathway" id="UPA00121">
    <property type="reaction ID" value="UER00345"/>
</dbReference>
<dbReference type="SMART" id="SM00830">
    <property type="entry name" value="CM_2"/>
    <property type="match status" value="1"/>
</dbReference>
<comment type="subcellular location">
    <subcellularLocation>
        <location evidence="3">Cytoplasm</location>
    </subcellularLocation>
</comment>
<evidence type="ECO:0000259" key="21">
    <source>
        <dbReference type="PROSITE" id="PS51168"/>
    </source>
</evidence>
<evidence type="ECO:0000313" key="24">
    <source>
        <dbReference type="EMBL" id="MXQ72682.1"/>
    </source>
</evidence>
<feature type="binding site" evidence="19">
    <location>
        <position position="49"/>
    </location>
    <ligand>
        <name>substrate</name>
    </ligand>
</feature>
<dbReference type="InterPro" id="IPR001086">
    <property type="entry name" value="Preph_deHydtase"/>
</dbReference>
<evidence type="ECO:0000256" key="17">
    <source>
        <dbReference type="ARBA" id="ARBA00031520"/>
    </source>
</evidence>
<keyword evidence="13" id="KW-0413">Isomerase</keyword>
<gene>
    <name evidence="24" type="ORF">GSF08_01820</name>
</gene>
<dbReference type="EC" id="4.2.1.51" evidence="6"/>
<sequence>MDQLEQARVEINAIDKEMAALFERRMQAVNDVAAYKLAHQLPILDVSREQAVIRKNLEYLQDESLKPYFQQVLEMMMQVSRDFQKHKIGQRCVVYPGVEGAFSHIAAKQLFPEASLHQVYTFEEAFQAVECGEAEFGVVPFENSYTGEVGEVLDHLLYYDLHIQDVYDLKIQQNLLVLPGTDLADIKQVYSHPQAISQSRKFLDCYHWEVIPYTNTATAAKYVSETKDPSKAAIASGETAALYGLEILKEHINTSDQNTTRFIVISKQMRSFGNRFHILFTLRHDAGQLAKVMQLIAEYGFNMESIKSRPLHDQPWQYYFYVELDGNIADPHTADLLRALEKQCEKVKLLGAFNARKG</sequence>
<evidence type="ECO:0000313" key="25">
    <source>
        <dbReference type="Proteomes" id="UP000434036"/>
    </source>
</evidence>
<dbReference type="GO" id="GO:0046417">
    <property type="term" value="P:chorismate metabolic process"/>
    <property type="evidence" value="ECO:0007669"/>
    <property type="project" value="InterPro"/>
</dbReference>
<feature type="domain" description="ACT" evidence="23">
    <location>
        <begin position="277"/>
        <end position="354"/>
    </location>
</feature>
<dbReference type="Gene3D" id="3.40.190.10">
    <property type="entry name" value="Periplasmic binding protein-like II"/>
    <property type="match status" value="2"/>
</dbReference>
<keyword evidence="14" id="KW-0456">Lyase</keyword>
<evidence type="ECO:0000256" key="1">
    <source>
        <dbReference type="ARBA" id="ARBA00000824"/>
    </source>
</evidence>
<dbReference type="InterPro" id="IPR036979">
    <property type="entry name" value="CM_dom_sf"/>
</dbReference>
<dbReference type="Pfam" id="PF01817">
    <property type="entry name" value="CM_2"/>
    <property type="match status" value="1"/>
</dbReference>
<evidence type="ECO:0000256" key="12">
    <source>
        <dbReference type="ARBA" id="ARBA00023222"/>
    </source>
</evidence>
<comment type="catalytic activity">
    <reaction evidence="18">
        <text>prephenate + H(+) = 3-phenylpyruvate + CO2 + H2O</text>
        <dbReference type="Rhea" id="RHEA:21648"/>
        <dbReference type="ChEBI" id="CHEBI:15377"/>
        <dbReference type="ChEBI" id="CHEBI:15378"/>
        <dbReference type="ChEBI" id="CHEBI:16526"/>
        <dbReference type="ChEBI" id="CHEBI:18005"/>
        <dbReference type="ChEBI" id="CHEBI:29934"/>
        <dbReference type="EC" id="4.2.1.51"/>
    </reaction>
</comment>
<keyword evidence="25" id="KW-1185">Reference proteome</keyword>
<evidence type="ECO:0000256" key="5">
    <source>
        <dbReference type="ARBA" id="ARBA00004817"/>
    </source>
</evidence>
<dbReference type="InterPro" id="IPR036263">
    <property type="entry name" value="Chorismate_II_sf"/>
</dbReference>
<feature type="domain" description="Prephenate dehydratase" evidence="22">
    <location>
        <begin position="92"/>
        <end position="267"/>
    </location>
</feature>
<dbReference type="PROSITE" id="PS51171">
    <property type="entry name" value="PREPHENATE_DEHYDR_3"/>
    <property type="match status" value="1"/>
</dbReference>
<dbReference type="PROSITE" id="PS51168">
    <property type="entry name" value="CHORISMATE_MUT_2"/>
    <property type="match status" value="1"/>
</dbReference>
<keyword evidence="9" id="KW-0963">Cytoplasm</keyword>
<feature type="binding site" evidence="19">
    <location>
        <position position="25"/>
    </location>
    <ligand>
        <name>substrate</name>
    </ligand>
</feature>
<evidence type="ECO:0000259" key="23">
    <source>
        <dbReference type="PROSITE" id="PS51671"/>
    </source>
</evidence>
<evidence type="ECO:0000256" key="7">
    <source>
        <dbReference type="ARBA" id="ARBA00014401"/>
    </source>
</evidence>
<comment type="function">
    <text evidence="2">Catalyzes the Claisen rearrangement of chorismate to prephenate and the decarboxylation/dehydration of prephenate to phenylpyruvate.</text>
</comment>
<dbReference type="PANTHER" id="PTHR21022:SF19">
    <property type="entry name" value="PREPHENATE DEHYDRATASE-RELATED"/>
    <property type="match status" value="1"/>
</dbReference>
<evidence type="ECO:0000256" key="11">
    <source>
        <dbReference type="ARBA" id="ARBA00023141"/>
    </source>
</evidence>
<dbReference type="Pfam" id="PF00800">
    <property type="entry name" value="PDT"/>
    <property type="match status" value="1"/>
</dbReference>
<evidence type="ECO:0000256" key="9">
    <source>
        <dbReference type="ARBA" id="ARBA00022490"/>
    </source>
</evidence>
<feature type="domain" description="Chorismate mutase" evidence="21">
    <location>
        <begin position="1"/>
        <end position="84"/>
    </location>
</feature>